<keyword evidence="2" id="KW-1185">Reference proteome</keyword>
<gene>
    <name evidence="1" type="ORF">ACH407_20995</name>
</gene>
<evidence type="ECO:0000313" key="1">
    <source>
        <dbReference type="EMBL" id="MFI1716039.1"/>
    </source>
</evidence>
<dbReference type="Pfam" id="PF14518">
    <property type="entry name" value="Haem_oxygenas_2"/>
    <property type="match status" value="1"/>
</dbReference>
<dbReference type="RefSeq" id="WP_123450721.1">
    <property type="nucleotide sequence ID" value="NZ_JBEYXG010000013.1"/>
</dbReference>
<accession>A0ABW7UB62</accession>
<dbReference type="SMART" id="SM01236">
    <property type="entry name" value="Haem_oxygenase_2"/>
    <property type="match status" value="1"/>
</dbReference>
<dbReference type="InterPro" id="IPR016084">
    <property type="entry name" value="Haem_Oase-like_multi-hlx"/>
</dbReference>
<dbReference type="Proteomes" id="UP001611339">
    <property type="component" value="Unassembled WGS sequence"/>
</dbReference>
<proteinExistence type="predicted"/>
<dbReference type="SUPFAM" id="SSF48613">
    <property type="entry name" value="Heme oxygenase-like"/>
    <property type="match status" value="1"/>
</dbReference>
<dbReference type="GO" id="GO:0016491">
    <property type="term" value="F:oxidoreductase activity"/>
    <property type="evidence" value="ECO:0007669"/>
    <property type="project" value="UniProtKB-KW"/>
</dbReference>
<evidence type="ECO:0000313" key="2">
    <source>
        <dbReference type="Proteomes" id="UP001611339"/>
    </source>
</evidence>
<dbReference type="EC" id="1.-.-.-" evidence="1"/>
<keyword evidence="1" id="KW-0560">Oxidoreductase</keyword>
<organism evidence="1 2">
    <name type="scientific">Streptomyces litmocidini</name>
    <dbReference type="NCBI Taxonomy" id="67318"/>
    <lineage>
        <taxon>Bacteria</taxon>
        <taxon>Bacillati</taxon>
        <taxon>Actinomycetota</taxon>
        <taxon>Actinomycetes</taxon>
        <taxon>Kitasatosporales</taxon>
        <taxon>Streptomycetaceae</taxon>
        <taxon>Streptomyces</taxon>
    </lineage>
</organism>
<name>A0ABW7UB62_9ACTN</name>
<reference evidence="1 2" key="1">
    <citation type="submission" date="2024-10" db="EMBL/GenBank/DDBJ databases">
        <title>The Natural Products Discovery Center: Release of the First 8490 Sequenced Strains for Exploring Actinobacteria Biosynthetic Diversity.</title>
        <authorList>
            <person name="Kalkreuter E."/>
            <person name="Kautsar S.A."/>
            <person name="Yang D."/>
            <person name="Bader C.D."/>
            <person name="Teijaro C.N."/>
            <person name="Fluegel L."/>
            <person name="Davis C.M."/>
            <person name="Simpson J.R."/>
            <person name="Lauterbach L."/>
            <person name="Steele A.D."/>
            <person name="Gui C."/>
            <person name="Meng S."/>
            <person name="Li G."/>
            <person name="Viehrig K."/>
            <person name="Ye F."/>
            <person name="Su P."/>
            <person name="Kiefer A.F."/>
            <person name="Nichols A."/>
            <person name="Cepeda A.J."/>
            <person name="Yan W."/>
            <person name="Fan B."/>
            <person name="Jiang Y."/>
            <person name="Adhikari A."/>
            <person name="Zheng C.-J."/>
            <person name="Schuster L."/>
            <person name="Cowan T.M."/>
            <person name="Smanski M.J."/>
            <person name="Chevrette M.G."/>
            <person name="De Carvalho L.P.S."/>
            <person name="Shen B."/>
        </authorList>
    </citation>
    <scope>NUCLEOTIDE SEQUENCE [LARGE SCALE GENOMIC DNA]</scope>
    <source>
        <strain evidence="1 2">NPDC020602</strain>
    </source>
</reference>
<dbReference type="EMBL" id="JBIRUI010000009">
    <property type="protein sequence ID" value="MFI1716039.1"/>
    <property type="molecule type" value="Genomic_DNA"/>
</dbReference>
<comment type="caution">
    <text evidence="1">The sequence shown here is derived from an EMBL/GenBank/DDBJ whole genome shotgun (WGS) entry which is preliminary data.</text>
</comment>
<dbReference type="Gene3D" id="1.20.910.10">
    <property type="entry name" value="Heme oxygenase-like"/>
    <property type="match status" value="1"/>
</dbReference>
<protein>
    <submittedName>
        <fullName evidence="1">Iron-containing redox enzyme family protein</fullName>
        <ecNumber evidence="1">1.-.-.-</ecNumber>
    </submittedName>
</protein>
<sequence length="294" mass="32601">MSTTPASPTAESPVPVAAHSIAAPAATAQRELHALYRRVPNLGDYGSMTAIEERWILPKARAYEASAPRFGSAGELLQALKEFLAEEEAALPESATFLAEHATLDQFKVIVRQFALDGLTESESLLPVVPRLPYRSAMAVFRVLIDELGCGNEEKAHSQLYRDLLSEFGMSLELDDYLDETTPECYAYVNMFHWLASRASSPQYFLGAYAYFETSVLYAFQSFARAARRLGVVNDAYYTEHLYIDSYHSNHMRTAIRALDEPDFAKIWAGVRLASDIVGEAQEAAIALARETVA</sequence>